<proteinExistence type="predicted"/>
<dbReference type="AlphaFoldDB" id="A0A2G8TM29"/>
<protein>
    <recommendedName>
        <fullName evidence="3">Aspartate kinase</fullName>
    </recommendedName>
</protein>
<name>A0A2G8TM29_9BURK</name>
<comment type="caution">
    <text evidence="1">The sequence shown here is derived from an EMBL/GenBank/DDBJ whole genome shotgun (WGS) entry which is preliminary data.</text>
</comment>
<evidence type="ECO:0000313" key="2">
    <source>
        <dbReference type="Proteomes" id="UP000230390"/>
    </source>
</evidence>
<gene>
    <name evidence="1" type="ORF">CR105_00915</name>
</gene>
<keyword evidence="2" id="KW-1185">Reference proteome</keyword>
<dbReference type="OrthoDB" id="368469at2"/>
<dbReference type="RefSeq" id="WP_099786552.1">
    <property type="nucleotide sequence ID" value="NZ_JBHLYV010000100.1"/>
</dbReference>
<dbReference type="Proteomes" id="UP000230390">
    <property type="component" value="Unassembled WGS sequence"/>
</dbReference>
<organism evidence="1 2">
    <name type="scientific">Massilia eurypsychrophila</name>
    <dbReference type="NCBI Taxonomy" id="1485217"/>
    <lineage>
        <taxon>Bacteria</taxon>
        <taxon>Pseudomonadati</taxon>
        <taxon>Pseudomonadota</taxon>
        <taxon>Betaproteobacteria</taxon>
        <taxon>Burkholderiales</taxon>
        <taxon>Oxalobacteraceae</taxon>
        <taxon>Telluria group</taxon>
        <taxon>Massilia</taxon>
    </lineage>
</organism>
<evidence type="ECO:0008006" key="3">
    <source>
        <dbReference type="Google" id="ProtNLM"/>
    </source>
</evidence>
<evidence type="ECO:0000313" key="1">
    <source>
        <dbReference type="EMBL" id="PIL47092.1"/>
    </source>
</evidence>
<reference evidence="1 2" key="1">
    <citation type="submission" date="2017-10" db="EMBL/GenBank/DDBJ databases">
        <title>Massilia psychrophilum sp. nov., a novel purple-pigmented bacterium isolated from Tianshan glacier, Xinjiang Municipality, China.</title>
        <authorList>
            <person name="Wang H."/>
        </authorList>
    </citation>
    <scope>NUCLEOTIDE SEQUENCE [LARGE SCALE GENOMIC DNA]</scope>
    <source>
        <strain evidence="1 2">JCM 30074</strain>
    </source>
</reference>
<dbReference type="EMBL" id="PDOC01000001">
    <property type="protein sequence ID" value="PIL47092.1"/>
    <property type="molecule type" value="Genomic_DNA"/>
</dbReference>
<accession>A0A2G8TM29</accession>
<sequence>MLSITNKVEQLVSESPFLTEGMALGLINLSELARQLRPRLESDLWKPVGQAAVVMALRRISERLPQQVVSAPIVLAPRMGELTTRSDLSVTTFRLSDNSNECQRQLLALAEPYPANFITVTRGVHEVLVVCSRPLAHLVDEAFGGERLLARVEDLTALTLRLSPESRKTPGVYHAVLKKLAWDKISVVNMMCTFSELTILLEQSQTAAAFSALSHVVEH</sequence>